<dbReference type="EMBL" id="JAENHL010000006">
    <property type="protein sequence ID" value="MBK1866674.1"/>
    <property type="molecule type" value="Genomic_DNA"/>
</dbReference>
<proteinExistence type="predicted"/>
<comment type="caution">
    <text evidence="1">The sequence shown here is derived from an EMBL/GenBank/DDBJ whole genome shotgun (WGS) entry which is preliminary data.</text>
</comment>
<accession>A0ACC5R200</accession>
<dbReference type="Proteomes" id="UP000616151">
    <property type="component" value="Unassembled WGS sequence"/>
</dbReference>
<protein>
    <submittedName>
        <fullName evidence="1">ABC transporter permease</fullName>
    </submittedName>
</protein>
<gene>
    <name evidence="1" type="ORF">JHL16_09940</name>
</gene>
<evidence type="ECO:0000313" key="2">
    <source>
        <dbReference type="Proteomes" id="UP000616151"/>
    </source>
</evidence>
<keyword evidence="2" id="KW-1185">Reference proteome</keyword>
<organism evidence="1 2">
    <name type="scientific">Taklimakanibacter albus</name>
    <dbReference type="NCBI Taxonomy" id="2800327"/>
    <lineage>
        <taxon>Bacteria</taxon>
        <taxon>Pseudomonadati</taxon>
        <taxon>Pseudomonadota</taxon>
        <taxon>Alphaproteobacteria</taxon>
        <taxon>Hyphomicrobiales</taxon>
        <taxon>Aestuariivirgaceae</taxon>
        <taxon>Taklimakanibacter</taxon>
    </lineage>
</organism>
<sequence>MRKAYLAFIYVFLYTPIAVLMILSFNKAGMPTAWTGFSTDWYGRLLESPKIIAAAKNSLIVAIISTFIATTIGTLLALGVERRKASASLDALLFTPMIIPDIVLAIALLSFFTMVKFTLGLHSIILAHVVFNIAFVCAVVRARLKSFDWSLTEASYDLGAGALTTFRKITFPLIWPAVVAAALLAFTLSIDEFIIAYFTAGAGQGSTTLPMQIYAMIRFGVTPEINAMATIILLVSFILVLTAQRFNRGSVPGT</sequence>
<evidence type="ECO:0000313" key="1">
    <source>
        <dbReference type="EMBL" id="MBK1866674.1"/>
    </source>
</evidence>
<name>A0ACC5R200_9HYPH</name>
<reference evidence="1" key="1">
    <citation type="submission" date="2021-01" db="EMBL/GenBank/DDBJ databases">
        <authorList>
            <person name="Sun Q."/>
        </authorList>
    </citation>
    <scope>NUCLEOTIDE SEQUENCE</scope>
    <source>
        <strain evidence="1">YIM B02566</strain>
    </source>
</reference>